<dbReference type="EMBL" id="JBHUDY010000001">
    <property type="protein sequence ID" value="MFD1611625.1"/>
    <property type="molecule type" value="Genomic_DNA"/>
</dbReference>
<evidence type="ECO:0000256" key="1">
    <source>
        <dbReference type="ARBA" id="ARBA00003236"/>
    </source>
</evidence>
<dbReference type="InterPro" id="IPR011330">
    <property type="entry name" value="Glyco_hydro/deAcase_b/a-brl"/>
</dbReference>
<keyword evidence="7" id="KW-1185">Reference proteome</keyword>
<comment type="caution">
    <text evidence="6">The sequence shown here is derived from an EMBL/GenBank/DDBJ whole genome shotgun (WGS) entry which is preliminary data.</text>
</comment>
<feature type="domain" description="NodB homology" evidence="5">
    <location>
        <begin position="43"/>
        <end position="230"/>
    </location>
</feature>
<evidence type="ECO:0000313" key="7">
    <source>
        <dbReference type="Proteomes" id="UP001597115"/>
    </source>
</evidence>
<proteinExistence type="inferred from homology"/>
<accession>A0ABW4I2W8</accession>
<dbReference type="Gene3D" id="3.20.20.370">
    <property type="entry name" value="Glycoside hydrolase/deacetylase"/>
    <property type="match status" value="1"/>
</dbReference>
<dbReference type="SUPFAM" id="SSF88713">
    <property type="entry name" value="Glycoside hydrolase/deacetylase"/>
    <property type="match status" value="1"/>
</dbReference>
<dbReference type="PANTHER" id="PTHR10587">
    <property type="entry name" value="GLYCOSYL TRANSFERASE-RELATED"/>
    <property type="match status" value="1"/>
</dbReference>
<protein>
    <recommendedName>
        <fullName evidence="3">Chitooligosaccharide deacetylase</fullName>
    </recommendedName>
    <alternativeName>
        <fullName evidence="4">Nodulation protein B</fullName>
    </alternativeName>
</protein>
<gene>
    <name evidence="6" type="ORF">ACFSCW_07420</name>
</gene>
<dbReference type="RefSeq" id="WP_380888210.1">
    <property type="nucleotide sequence ID" value="NZ_JBHUDY010000001.1"/>
</dbReference>
<organism evidence="6 7">
    <name type="scientific">Sphingomonas tabacisoli</name>
    <dbReference type="NCBI Taxonomy" id="2249466"/>
    <lineage>
        <taxon>Bacteria</taxon>
        <taxon>Pseudomonadati</taxon>
        <taxon>Pseudomonadota</taxon>
        <taxon>Alphaproteobacteria</taxon>
        <taxon>Sphingomonadales</taxon>
        <taxon>Sphingomonadaceae</taxon>
        <taxon>Sphingomonas</taxon>
    </lineage>
</organism>
<dbReference type="Proteomes" id="UP001597115">
    <property type="component" value="Unassembled WGS sequence"/>
</dbReference>
<evidence type="ECO:0000259" key="5">
    <source>
        <dbReference type="PROSITE" id="PS51677"/>
    </source>
</evidence>
<reference evidence="7" key="1">
    <citation type="journal article" date="2019" name="Int. J. Syst. Evol. Microbiol.">
        <title>The Global Catalogue of Microorganisms (GCM) 10K type strain sequencing project: providing services to taxonomists for standard genome sequencing and annotation.</title>
        <authorList>
            <consortium name="The Broad Institute Genomics Platform"/>
            <consortium name="The Broad Institute Genome Sequencing Center for Infectious Disease"/>
            <person name="Wu L."/>
            <person name="Ma J."/>
        </authorList>
    </citation>
    <scope>NUCLEOTIDE SEQUENCE [LARGE SCALE GENOMIC DNA]</scope>
    <source>
        <strain evidence="7">CGMCC 1.16275</strain>
    </source>
</reference>
<dbReference type="InterPro" id="IPR002509">
    <property type="entry name" value="NODB_dom"/>
</dbReference>
<name>A0ABW4I2W8_9SPHN</name>
<comment type="function">
    <text evidence="1">Is involved in generating a small heat-stable compound (Nod), an acylated oligomer of N-acetylglucosamine, that stimulates mitosis in various plant protoplasts.</text>
</comment>
<evidence type="ECO:0000313" key="6">
    <source>
        <dbReference type="EMBL" id="MFD1611625.1"/>
    </source>
</evidence>
<evidence type="ECO:0000256" key="3">
    <source>
        <dbReference type="ARBA" id="ARBA00020071"/>
    </source>
</evidence>
<dbReference type="Pfam" id="PF01522">
    <property type="entry name" value="Polysacc_deac_1"/>
    <property type="match status" value="1"/>
</dbReference>
<dbReference type="InterPro" id="IPR050248">
    <property type="entry name" value="Polysacc_deacetylase_ArnD"/>
</dbReference>
<evidence type="ECO:0000256" key="2">
    <source>
        <dbReference type="ARBA" id="ARBA00010973"/>
    </source>
</evidence>
<sequence>MITAGLRQLARAMPPSARTRVHDMADRVLEPFGSVLKAARPTNLVALTFDDGPDPEVTPRILDLLQRRGVSASFFVLTDLAANHPDLIRRMVAEGHEVALHCDRHDRLTRMSRSEMGTRIRVAHELLEKIAGVPVTRFRPPFGAQNLSVIGVANRLGLETVVWAPSAFEWQERTAEAAAQRLLDTVKGGEIALLHDGFETPPGDPHPPFDRAELAERVIDGLERMGLRPTSVAHMIEAAGAKKTFWVRT</sequence>
<evidence type="ECO:0000256" key="4">
    <source>
        <dbReference type="ARBA" id="ARBA00032976"/>
    </source>
</evidence>
<comment type="similarity">
    <text evidence="2">Belongs to the polysaccharide deacetylase family.</text>
</comment>
<dbReference type="PROSITE" id="PS51677">
    <property type="entry name" value="NODB"/>
    <property type="match status" value="1"/>
</dbReference>
<dbReference type="PANTHER" id="PTHR10587:SF137">
    <property type="entry name" value="4-DEOXY-4-FORMAMIDO-L-ARABINOSE-PHOSPHOUNDECAPRENOL DEFORMYLASE ARND-RELATED"/>
    <property type="match status" value="1"/>
</dbReference>
<dbReference type="CDD" id="cd10959">
    <property type="entry name" value="CE4_NodB_like_3"/>
    <property type="match status" value="1"/>
</dbReference>